<dbReference type="OrthoDB" id="9790146at2"/>
<gene>
    <name evidence="3" type="primary">gno_1</name>
    <name evidence="3" type="ORF">PAM7971_01452</name>
</gene>
<evidence type="ECO:0000256" key="1">
    <source>
        <dbReference type="ARBA" id="ARBA00006484"/>
    </source>
</evidence>
<dbReference type="Proteomes" id="UP000193307">
    <property type="component" value="Unassembled WGS sequence"/>
</dbReference>
<dbReference type="PANTHER" id="PTHR43639:SF1">
    <property type="entry name" value="SHORT-CHAIN DEHYDROGENASE_REDUCTASE FAMILY PROTEIN"/>
    <property type="match status" value="1"/>
</dbReference>
<comment type="similarity">
    <text evidence="1">Belongs to the short-chain dehydrogenases/reductases (SDR) family.</text>
</comment>
<proteinExistence type="inferred from homology"/>
<sequence>MSFSIAGKTAIVTGAANGIGLAIARHFLAQGANVMCADIDEDRLIAEIGDAAQDEASNIRYFAGDLRQKLTIANLLSATIDAFDGVDILINASRQVAPCDPTVAKEDKVEYLLEQNLMTSLRMTQQVSKWMRANSKRDENPHAPVGSIVNLSSIASRRTHPSLMAFSISCAAVDQMTRSMAVALAPHGIRINGVAFGSVMSASLQDILTDHEEYRDEIIEKTPLGRIASATEVAETVQYLASEGSGFMTGQILTVDGGRTLVDPVRKPMH</sequence>
<dbReference type="PANTHER" id="PTHR43639">
    <property type="entry name" value="OXIDOREDUCTASE, SHORT-CHAIN DEHYDROGENASE/REDUCTASE FAMILY (AFU_ORTHOLOGUE AFUA_5G02870)"/>
    <property type="match status" value="1"/>
</dbReference>
<evidence type="ECO:0000313" key="4">
    <source>
        <dbReference type="Proteomes" id="UP000193307"/>
    </source>
</evidence>
<dbReference type="AlphaFoldDB" id="A0A1Y5S7C3"/>
<dbReference type="SUPFAM" id="SSF51735">
    <property type="entry name" value="NAD(P)-binding Rossmann-fold domains"/>
    <property type="match status" value="1"/>
</dbReference>
<keyword evidence="2 3" id="KW-0560">Oxidoreductase</keyword>
<keyword evidence="4" id="KW-1185">Reference proteome</keyword>
<dbReference type="FunFam" id="3.40.50.720:FF:000084">
    <property type="entry name" value="Short-chain dehydrogenase reductase"/>
    <property type="match status" value="1"/>
</dbReference>
<dbReference type="RefSeq" id="WP_085848324.1">
    <property type="nucleotide sequence ID" value="NZ_FNZV01000006.1"/>
</dbReference>
<organism evidence="3 4">
    <name type="scientific">Pacificibacter marinus</name>
    <dbReference type="NCBI Taxonomy" id="658057"/>
    <lineage>
        <taxon>Bacteria</taxon>
        <taxon>Pseudomonadati</taxon>
        <taxon>Pseudomonadota</taxon>
        <taxon>Alphaproteobacteria</taxon>
        <taxon>Rhodobacterales</taxon>
        <taxon>Roseobacteraceae</taxon>
        <taxon>Pacificibacter</taxon>
    </lineage>
</organism>
<evidence type="ECO:0000313" key="3">
    <source>
        <dbReference type="EMBL" id="SLN34138.1"/>
    </source>
</evidence>
<dbReference type="CDD" id="cd05233">
    <property type="entry name" value="SDR_c"/>
    <property type="match status" value="1"/>
</dbReference>
<dbReference type="PRINTS" id="PR00081">
    <property type="entry name" value="GDHRDH"/>
</dbReference>
<protein>
    <submittedName>
        <fullName evidence="3">Gluconate 5-dehydrogenase</fullName>
        <ecNumber evidence="3">1.1.1.69</ecNumber>
    </submittedName>
</protein>
<dbReference type="InterPro" id="IPR036291">
    <property type="entry name" value="NAD(P)-bd_dom_sf"/>
</dbReference>
<accession>A0A1Y5S7C3</accession>
<evidence type="ECO:0000256" key="2">
    <source>
        <dbReference type="ARBA" id="ARBA00023002"/>
    </source>
</evidence>
<reference evidence="3 4" key="1">
    <citation type="submission" date="2017-03" db="EMBL/GenBank/DDBJ databases">
        <authorList>
            <person name="Afonso C.L."/>
            <person name="Miller P.J."/>
            <person name="Scott M.A."/>
            <person name="Spackman E."/>
            <person name="Goraichik I."/>
            <person name="Dimitrov K.M."/>
            <person name="Suarez D.L."/>
            <person name="Swayne D.E."/>
        </authorList>
    </citation>
    <scope>NUCLEOTIDE SEQUENCE [LARGE SCALE GENOMIC DNA]</scope>
    <source>
        <strain evidence="3 4">CECT 7971</strain>
    </source>
</reference>
<dbReference type="EC" id="1.1.1.69" evidence="3"/>
<dbReference type="STRING" id="658057.SAMN04488032_106101"/>
<dbReference type="InterPro" id="IPR002347">
    <property type="entry name" value="SDR_fam"/>
</dbReference>
<name>A0A1Y5S7C3_9RHOB</name>
<dbReference type="Gene3D" id="3.40.50.720">
    <property type="entry name" value="NAD(P)-binding Rossmann-like Domain"/>
    <property type="match status" value="1"/>
</dbReference>
<dbReference type="GO" id="GO:0008874">
    <property type="term" value="F:gluconate 5-dehydrogenase activity"/>
    <property type="evidence" value="ECO:0007669"/>
    <property type="project" value="UniProtKB-EC"/>
</dbReference>
<dbReference type="EMBL" id="FWFW01000003">
    <property type="protein sequence ID" value="SLN34138.1"/>
    <property type="molecule type" value="Genomic_DNA"/>
</dbReference>
<dbReference type="Pfam" id="PF13561">
    <property type="entry name" value="adh_short_C2"/>
    <property type="match status" value="1"/>
</dbReference>